<proteinExistence type="predicted"/>
<feature type="transmembrane region" description="Helical" evidence="1">
    <location>
        <begin position="6"/>
        <end position="26"/>
    </location>
</feature>
<dbReference type="EMBL" id="ML178858">
    <property type="protein sequence ID" value="TFK96584.1"/>
    <property type="molecule type" value="Genomic_DNA"/>
</dbReference>
<organism evidence="2 3">
    <name type="scientific">Pterulicium gracile</name>
    <dbReference type="NCBI Taxonomy" id="1884261"/>
    <lineage>
        <taxon>Eukaryota</taxon>
        <taxon>Fungi</taxon>
        <taxon>Dikarya</taxon>
        <taxon>Basidiomycota</taxon>
        <taxon>Agaricomycotina</taxon>
        <taxon>Agaricomycetes</taxon>
        <taxon>Agaricomycetidae</taxon>
        <taxon>Agaricales</taxon>
        <taxon>Pleurotineae</taxon>
        <taxon>Pterulaceae</taxon>
        <taxon>Pterulicium</taxon>
    </lineage>
</organism>
<accession>A0A5C3Q3C4</accession>
<keyword evidence="1" id="KW-0812">Transmembrane</keyword>
<evidence type="ECO:0000313" key="2">
    <source>
        <dbReference type="EMBL" id="TFK96584.1"/>
    </source>
</evidence>
<sequence length="106" mass="11220">MLLSSDAILFVGAIFSMLAICAICAIRTSAFILRTTPTSPTSFSPQHAVHALPKSSYTTRVLSKGSCSIAWSHTASARSNADGWAVSVGLKVDFSSASPLPRRMTM</sequence>
<name>A0A5C3Q3C4_9AGAR</name>
<keyword evidence="1" id="KW-1133">Transmembrane helix</keyword>
<reference evidence="2 3" key="1">
    <citation type="journal article" date="2019" name="Nat. Ecol. Evol.">
        <title>Megaphylogeny resolves global patterns of mushroom evolution.</title>
        <authorList>
            <person name="Varga T."/>
            <person name="Krizsan K."/>
            <person name="Foldi C."/>
            <person name="Dima B."/>
            <person name="Sanchez-Garcia M."/>
            <person name="Sanchez-Ramirez S."/>
            <person name="Szollosi G.J."/>
            <person name="Szarkandi J.G."/>
            <person name="Papp V."/>
            <person name="Albert L."/>
            <person name="Andreopoulos W."/>
            <person name="Angelini C."/>
            <person name="Antonin V."/>
            <person name="Barry K.W."/>
            <person name="Bougher N.L."/>
            <person name="Buchanan P."/>
            <person name="Buyck B."/>
            <person name="Bense V."/>
            <person name="Catcheside P."/>
            <person name="Chovatia M."/>
            <person name="Cooper J."/>
            <person name="Damon W."/>
            <person name="Desjardin D."/>
            <person name="Finy P."/>
            <person name="Geml J."/>
            <person name="Haridas S."/>
            <person name="Hughes K."/>
            <person name="Justo A."/>
            <person name="Karasinski D."/>
            <person name="Kautmanova I."/>
            <person name="Kiss B."/>
            <person name="Kocsube S."/>
            <person name="Kotiranta H."/>
            <person name="LaButti K.M."/>
            <person name="Lechner B.E."/>
            <person name="Liimatainen K."/>
            <person name="Lipzen A."/>
            <person name="Lukacs Z."/>
            <person name="Mihaltcheva S."/>
            <person name="Morgado L.N."/>
            <person name="Niskanen T."/>
            <person name="Noordeloos M.E."/>
            <person name="Ohm R.A."/>
            <person name="Ortiz-Santana B."/>
            <person name="Ovrebo C."/>
            <person name="Racz N."/>
            <person name="Riley R."/>
            <person name="Savchenko A."/>
            <person name="Shiryaev A."/>
            <person name="Soop K."/>
            <person name="Spirin V."/>
            <person name="Szebenyi C."/>
            <person name="Tomsovsky M."/>
            <person name="Tulloss R.E."/>
            <person name="Uehling J."/>
            <person name="Grigoriev I.V."/>
            <person name="Vagvolgyi C."/>
            <person name="Papp T."/>
            <person name="Martin F.M."/>
            <person name="Miettinen O."/>
            <person name="Hibbett D.S."/>
            <person name="Nagy L.G."/>
        </authorList>
    </citation>
    <scope>NUCLEOTIDE SEQUENCE [LARGE SCALE GENOMIC DNA]</scope>
    <source>
        <strain evidence="2 3">CBS 309.79</strain>
    </source>
</reference>
<keyword evidence="3" id="KW-1185">Reference proteome</keyword>
<dbReference type="Proteomes" id="UP000305067">
    <property type="component" value="Unassembled WGS sequence"/>
</dbReference>
<evidence type="ECO:0000313" key="3">
    <source>
        <dbReference type="Proteomes" id="UP000305067"/>
    </source>
</evidence>
<feature type="non-terminal residue" evidence="2">
    <location>
        <position position="106"/>
    </location>
</feature>
<gene>
    <name evidence="2" type="ORF">BDV98DRAFT_575941</name>
</gene>
<keyword evidence="1" id="KW-0472">Membrane</keyword>
<dbReference type="AlphaFoldDB" id="A0A5C3Q3C4"/>
<protein>
    <submittedName>
        <fullName evidence="2">Uncharacterized protein</fullName>
    </submittedName>
</protein>
<evidence type="ECO:0000256" key="1">
    <source>
        <dbReference type="SAM" id="Phobius"/>
    </source>
</evidence>